<evidence type="ECO:0000256" key="2">
    <source>
        <dbReference type="ARBA" id="ARBA00023027"/>
    </source>
</evidence>
<evidence type="ECO:0000256" key="1">
    <source>
        <dbReference type="ARBA" id="ARBA00023002"/>
    </source>
</evidence>
<dbReference type="InterPro" id="IPR052259">
    <property type="entry name" value="Nucleoredoxin-like"/>
</dbReference>
<dbReference type="PANTHER" id="PTHR13871">
    <property type="entry name" value="THIOREDOXIN"/>
    <property type="match status" value="1"/>
</dbReference>
<dbReference type="PANTHER" id="PTHR13871:SF96">
    <property type="entry name" value="THIOREDOXIN DOMAIN-CONTAINING PROTEIN"/>
    <property type="match status" value="1"/>
</dbReference>
<evidence type="ECO:0000313" key="3">
    <source>
        <dbReference type="EMBL" id="KZN03161.1"/>
    </source>
</evidence>
<dbReference type="OrthoDB" id="409136at2759"/>
<dbReference type="STRING" id="79200.A0A166C1I6"/>
<reference evidence="4" key="2">
    <citation type="submission" date="2022-03" db="EMBL/GenBank/DDBJ databases">
        <title>Draft title - Genomic analysis of global carrot germplasm unveils the trajectory of domestication and the origin of high carotenoid orange carrot.</title>
        <authorList>
            <person name="Iorizzo M."/>
            <person name="Ellison S."/>
            <person name="Senalik D."/>
            <person name="Macko-Podgorni A."/>
            <person name="Grzebelus D."/>
            <person name="Bostan H."/>
            <person name="Rolling W."/>
            <person name="Curaba J."/>
            <person name="Simon P."/>
        </authorList>
    </citation>
    <scope>NUCLEOTIDE SEQUENCE</scope>
    <source>
        <tissue evidence="4">Leaf</tissue>
    </source>
</reference>
<evidence type="ECO:0000313" key="4">
    <source>
        <dbReference type="EMBL" id="WOG94169.1"/>
    </source>
</evidence>
<sequence length="261" mass="30989">MPWLALPYKDQNHKKLIRIFGYPDMLDDGEEATTLVIIGPNGEFVDQCGADILMHFGTPAYPFTRKNLAKLETDIAKELKLEMLWDPNTNFKVTKDGLPIPVSQFSGKRLLIYFDMYEYYKYWENLAKIKELYFKMKGTDEEFYVIYIRIPSPYNEPDVSWPVHNYGELPWPVHYNGEGYSLPKELEHTVLNYHYDPGRFFLRCLLIAFDRFFLRCLLIAFDRDGSIVRKTFDPTFDDTEFPFYAGGLEEEFRYQFDRWFG</sequence>
<reference evidence="3" key="1">
    <citation type="journal article" date="2016" name="Nat. Genet.">
        <title>A high-quality carrot genome assembly provides new insights into carotenoid accumulation and asterid genome evolution.</title>
        <authorList>
            <person name="Iorizzo M."/>
            <person name="Ellison S."/>
            <person name="Senalik D."/>
            <person name="Zeng P."/>
            <person name="Satapoomin P."/>
            <person name="Huang J."/>
            <person name="Bowman M."/>
            <person name="Iovene M."/>
            <person name="Sanseverino W."/>
            <person name="Cavagnaro P."/>
            <person name="Yildiz M."/>
            <person name="Macko-Podgorni A."/>
            <person name="Moranska E."/>
            <person name="Grzebelus E."/>
            <person name="Grzebelus D."/>
            <person name="Ashrafi H."/>
            <person name="Zheng Z."/>
            <person name="Cheng S."/>
            <person name="Spooner D."/>
            <person name="Van Deynze A."/>
            <person name="Simon P."/>
        </authorList>
    </citation>
    <scope>NUCLEOTIDE SEQUENCE [LARGE SCALE GENOMIC DNA]</scope>
    <source>
        <tissue evidence="3">Leaf</tissue>
    </source>
</reference>
<proteinExistence type="predicted"/>
<gene>
    <name evidence="3" type="ORF">DCAR_011917</name>
    <name evidence="4" type="ORF">DCAR_0313462</name>
</gene>
<evidence type="ECO:0000313" key="5">
    <source>
        <dbReference type="Proteomes" id="UP000077755"/>
    </source>
</evidence>
<keyword evidence="1" id="KW-0560">Oxidoreductase</keyword>
<accession>A0A166C1I6</accession>
<dbReference type="Gramene" id="KZN03161">
    <property type="protein sequence ID" value="KZN03161"/>
    <property type="gene ID" value="DCAR_011917"/>
</dbReference>
<keyword evidence="2" id="KW-0520">NAD</keyword>
<dbReference type="AlphaFoldDB" id="A0A166C1I6"/>
<evidence type="ECO:0008006" key="6">
    <source>
        <dbReference type="Google" id="ProtNLM"/>
    </source>
</evidence>
<dbReference type="KEGG" id="dcr:108211125"/>
<dbReference type="EMBL" id="LNRQ01000003">
    <property type="protein sequence ID" value="KZN03161.1"/>
    <property type="molecule type" value="Genomic_DNA"/>
</dbReference>
<dbReference type="EMBL" id="CP093345">
    <property type="protein sequence ID" value="WOG94169.1"/>
    <property type="molecule type" value="Genomic_DNA"/>
</dbReference>
<keyword evidence="5" id="KW-1185">Reference proteome</keyword>
<protein>
    <recommendedName>
        <fullName evidence="6">Thioredoxin-like fold domain-containing protein</fullName>
    </recommendedName>
</protein>
<organism evidence="3">
    <name type="scientific">Daucus carota subsp. sativus</name>
    <name type="common">Carrot</name>
    <dbReference type="NCBI Taxonomy" id="79200"/>
    <lineage>
        <taxon>Eukaryota</taxon>
        <taxon>Viridiplantae</taxon>
        <taxon>Streptophyta</taxon>
        <taxon>Embryophyta</taxon>
        <taxon>Tracheophyta</taxon>
        <taxon>Spermatophyta</taxon>
        <taxon>Magnoliopsida</taxon>
        <taxon>eudicotyledons</taxon>
        <taxon>Gunneridae</taxon>
        <taxon>Pentapetalae</taxon>
        <taxon>asterids</taxon>
        <taxon>campanulids</taxon>
        <taxon>Apiales</taxon>
        <taxon>Apiaceae</taxon>
        <taxon>Apioideae</taxon>
        <taxon>Scandiceae</taxon>
        <taxon>Daucinae</taxon>
        <taxon>Daucus</taxon>
        <taxon>Daucus sect. Daucus</taxon>
    </lineage>
</organism>
<dbReference type="GO" id="GO:0016491">
    <property type="term" value="F:oxidoreductase activity"/>
    <property type="evidence" value="ECO:0007669"/>
    <property type="project" value="UniProtKB-KW"/>
</dbReference>
<dbReference type="Proteomes" id="UP000077755">
    <property type="component" value="Chromosome 3"/>
</dbReference>
<name>A0A166C1I6_DAUCS</name>